<dbReference type="SMART" id="SM00342">
    <property type="entry name" value="HTH_ARAC"/>
    <property type="match status" value="1"/>
</dbReference>
<keyword evidence="3" id="KW-0804">Transcription</keyword>
<dbReference type="InterPro" id="IPR018062">
    <property type="entry name" value="HTH_AraC-typ_CS"/>
</dbReference>
<dbReference type="PANTHER" id="PTHR43280">
    <property type="entry name" value="ARAC-FAMILY TRANSCRIPTIONAL REGULATOR"/>
    <property type="match status" value="1"/>
</dbReference>
<evidence type="ECO:0000259" key="5">
    <source>
        <dbReference type="PROSITE" id="PS01124"/>
    </source>
</evidence>
<dbReference type="PROSITE" id="PS01124">
    <property type="entry name" value="HTH_ARAC_FAMILY_2"/>
    <property type="match status" value="1"/>
</dbReference>
<proteinExistence type="predicted"/>
<evidence type="ECO:0000256" key="2">
    <source>
        <dbReference type="ARBA" id="ARBA00023125"/>
    </source>
</evidence>
<keyword evidence="4" id="KW-0812">Transmembrane</keyword>
<dbReference type="PANTHER" id="PTHR43280:SF28">
    <property type="entry name" value="HTH-TYPE TRANSCRIPTIONAL ACTIVATOR RHAS"/>
    <property type="match status" value="1"/>
</dbReference>
<keyword evidence="4" id="KW-0472">Membrane</keyword>
<dbReference type="InterPro" id="IPR018060">
    <property type="entry name" value="HTH_AraC"/>
</dbReference>
<dbReference type="Pfam" id="PF12833">
    <property type="entry name" value="HTH_18"/>
    <property type="match status" value="1"/>
</dbReference>
<keyword evidence="2" id="KW-0238">DNA-binding</keyword>
<dbReference type="InterPro" id="IPR009057">
    <property type="entry name" value="Homeodomain-like_sf"/>
</dbReference>
<dbReference type="PROSITE" id="PS00041">
    <property type="entry name" value="HTH_ARAC_FAMILY_1"/>
    <property type="match status" value="1"/>
</dbReference>
<evidence type="ECO:0000313" key="7">
    <source>
        <dbReference type="Proteomes" id="UP000092971"/>
    </source>
</evidence>
<dbReference type="AlphaFoldDB" id="A0A1B1YGJ8"/>
<name>A0A1B1YGJ8_THEST</name>
<dbReference type="GO" id="GO:0043565">
    <property type="term" value="F:sequence-specific DNA binding"/>
    <property type="evidence" value="ECO:0007669"/>
    <property type="project" value="InterPro"/>
</dbReference>
<dbReference type="RefSeq" id="WP_015360334.1">
    <property type="nucleotide sequence ID" value="NZ_CP014672.1"/>
</dbReference>
<dbReference type="SUPFAM" id="SSF46689">
    <property type="entry name" value="Homeodomain-like"/>
    <property type="match status" value="1"/>
</dbReference>
<dbReference type="GO" id="GO:0003700">
    <property type="term" value="F:DNA-binding transcription factor activity"/>
    <property type="evidence" value="ECO:0007669"/>
    <property type="project" value="InterPro"/>
</dbReference>
<evidence type="ECO:0000313" key="6">
    <source>
        <dbReference type="EMBL" id="ANW99881.1"/>
    </source>
</evidence>
<feature type="transmembrane region" description="Helical" evidence="4">
    <location>
        <begin position="297"/>
        <end position="318"/>
    </location>
</feature>
<dbReference type="Gene3D" id="1.10.10.60">
    <property type="entry name" value="Homeodomain-like"/>
    <property type="match status" value="2"/>
</dbReference>
<feature type="transmembrane region" description="Helical" evidence="4">
    <location>
        <begin position="13"/>
        <end position="32"/>
    </location>
</feature>
<dbReference type="Proteomes" id="UP000092971">
    <property type="component" value="Chromosome"/>
</dbReference>
<evidence type="ECO:0000256" key="1">
    <source>
        <dbReference type="ARBA" id="ARBA00023015"/>
    </source>
</evidence>
<dbReference type="EMBL" id="CP014672">
    <property type="protein sequence ID" value="ANW99881.1"/>
    <property type="molecule type" value="Genomic_DNA"/>
</dbReference>
<keyword evidence="1" id="KW-0805">Transcription regulation</keyword>
<protein>
    <submittedName>
        <fullName evidence="6">AraC family transcriptional regulator</fullName>
    </submittedName>
</protein>
<feature type="domain" description="HTH araC/xylS-type" evidence="5">
    <location>
        <begin position="678"/>
        <end position="777"/>
    </location>
</feature>
<gene>
    <name evidence="6" type="ORF">CSTERTH_13000</name>
</gene>
<accession>A0A1B1YGJ8</accession>
<evidence type="ECO:0000256" key="4">
    <source>
        <dbReference type="SAM" id="Phobius"/>
    </source>
</evidence>
<organism evidence="6 7">
    <name type="scientific">Thermoclostridium stercorarium subsp. thermolacticum DSM 2910</name>
    <dbReference type="NCBI Taxonomy" id="1121336"/>
    <lineage>
        <taxon>Bacteria</taxon>
        <taxon>Bacillati</taxon>
        <taxon>Bacillota</taxon>
        <taxon>Clostridia</taxon>
        <taxon>Eubacteriales</taxon>
        <taxon>Oscillospiraceae</taxon>
        <taxon>Thermoclostridium</taxon>
    </lineage>
</organism>
<sequence length="782" mass="90060">MARLFKKSVIWKWVISYTCIILISAVSSLVIYDRSRNFIKERQEKINEVLLEQATKELRDCIIMMEKLREEILINTSFNSLSKSGLDRNTSVAYKHYVLYKDLNTYLKLNNSYSHIMLYFKSDDKIVSDSSVNYSARYWEIYGESLGLSFSEWNSIINGTYNNFHATNVKIGDTEGTIFARTIQQAQTGRQKVNLFVIFTKEDLESLLGEYNYYKDTSMLIFDRVGKTTVKFDYASIINSDEDEKKIIEAVQAGKKEVVLGNNEVINLYYFQNNSPYYLCILTPESVYLKTMHNFQLIFCFIFVISIVFSIVLIVVFVNNNYRPVRDLLKTLFSTDVFQGGEHREQSLIENENEFTLVKKGMAQVSSSYNNVKMAFSRQNKLLRKVYLSRLLNGKAKLLPEKQLIELYELQFKYNDFVVVLLYVQDFTAESGNNYEDDSGALEITDLDHAQSVLVEKYDKLFSDKGWTVNHTIIDDLLVFVVCVPPGENRPDYINSVIHKGTKSVEESYGVEILVSVSAVHSSLEKLSVAYQEALQAFEALKLYDLGGFVCYTDISDLFISSYNYPYEMEQRLIKAIQLGNFVSAKAIVSEVINSNINNRKYISWDIIRCLMFDLLGTVMKTFDANEESQQFIKKLKPAKRLAECTDLQSMEKTFEEILSYCCDFFRVTTGNDEKLYYKIQAYIRDNYGDPNLGVSSIADHFSISPVTLSKKFREITGSKITTFISEVRVEEAKKLLLSSNENLSYIANSVGFGSTKTFTRMFKQIEGCTPGQWREKQKFVV</sequence>
<keyword evidence="4" id="KW-1133">Transmembrane helix</keyword>
<dbReference type="OrthoDB" id="1975037at2"/>
<reference evidence="6 7" key="1">
    <citation type="submission" date="2016-02" db="EMBL/GenBank/DDBJ databases">
        <title>Comparison of Clostridium stercorarium subspecies using comparative genomics and transcriptomics.</title>
        <authorList>
            <person name="Schellenberg J."/>
            <person name="Thallinger G."/>
            <person name="Levin D.B."/>
            <person name="Zhang X."/>
            <person name="Alvare G."/>
            <person name="Fristensky B."/>
            <person name="Sparling R."/>
        </authorList>
    </citation>
    <scope>NUCLEOTIDE SEQUENCE [LARGE SCALE GENOMIC DNA]</scope>
    <source>
        <strain evidence="6 7">DSM 2910</strain>
    </source>
</reference>
<evidence type="ECO:0000256" key="3">
    <source>
        <dbReference type="ARBA" id="ARBA00023163"/>
    </source>
</evidence>